<dbReference type="InterPro" id="IPR029063">
    <property type="entry name" value="SAM-dependent_MTases_sf"/>
</dbReference>
<keyword evidence="9" id="KW-1185">Reference proteome</keyword>
<proteinExistence type="predicted"/>
<evidence type="ECO:0000256" key="5">
    <source>
        <dbReference type="ARBA" id="ARBA00023002"/>
    </source>
</evidence>
<dbReference type="GO" id="GO:0032259">
    <property type="term" value="P:methylation"/>
    <property type="evidence" value="ECO:0007669"/>
    <property type="project" value="InterPro"/>
</dbReference>
<evidence type="ECO:0000256" key="1">
    <source>
        <dbReference type="ARBA" id="ARBA00001917"/>
    </source>
</evidence>
<dbReference type="InterPro" id="IPR044152">
    <property type="entry name" value="YqjM-like"/>
</dbReference>
<evidence type="ECO:0000256" key="4">
    <source>
        <dbReference type="ARBA" id="ARBA00022857"/>
    </source>
</evidence>
<accession>A0A812J8M5</accession>
<dbReference type="Gene3D" id="3.40.50.150">
    <property type="entry name" value="Vaccinia Virus protein VP39"/>
    <property type="match status" value="1"/>
</dbReference>
<dbReference type="GO" id="GO:0050661">
    <property type="term" value="F:NADP binding"/>
    <property type="evidence" value="ECO:0007669"/>
    <property type="project" value="InterPro"/>
</dbReference>
<comment type="caution">
    <text evidence="8">The sequence shown here is derived from an EMBL/GenBank/DDBJ whole genome shotgun (WGS) entry which is preliminary data.</text>
</comment>
<comment type="cofactor">
    <cofactor evidence="1">
        <name>FMN</name>
        <dbReference type="ChEBI" id="CHEBI:58210"/>
    </cofactor>
</comment>
<dbReference type="SUPFAM" id="SSF53335">
    <property type="entry name" value="S-adenosyl-L-methionine-dependent methyltransferases"/>
    <property type="match status" value="1"/>
</dbReference>
<dbReference type="GO" id="GO:0005524">
    <property type="term" value="F:ATP binding"/>
    <property type="evidence" value="ECO:0007669"/>
    <property type="project" value="UniProtKB-KW"/>
</dbReference>
<evidence type="ECO:0000313" key="9">
    <source>
        <dbReference type="Proteomes" id="UP000601435"/>
    </source>
</evidence>
<dbReference type="Pfam" id="PF00724">
    <property type="entry name" value="Oxidored_FMN"/>
    <property type="match status" value="1"/>
</dbReference>
<evidence type="ECO:0000313" key="8">
    <source>
        <dbReference type="EMBL" id="CAE7202781.1"/>
    </source>
</evidence>
<keyword evidence="3" id="KW-0288">FMN</keyword>
<dbReference type="GO" id="GO:0003677">
    <property type="term" value="F:DNA binding"/>
    <property type="evidence" value="ECO:0007669"/>
    <property type="project" value="UniProtKB-KW"/>
</dbReference>
<dbReference type="Proteomes" id="UP000601435">
    <property type="component" value="Unassembled WGS sequence"/>
</dbReference>
<evidence type="ECO:0000256" key="2">
    <source>
        <dbReference type="ARBA" id="ARBA00022630"/>
    </source>
</evidence>
<dbReference type="GO" id="GO:0009035">
    <property type="term" value="F:type I site-specific deoxyribonuclease activity"/>
    <property type="evidence" value="ECO:0007669"/>
    <property type="project" value="UniProtKB-EC"/>
</dbReference>
<gene>
    <name evidence="8" type="primary">eco57IR</name>
    <name evidence="8" type="ORF">SNEC2469_LOCUS1621</name>
</gene>
<feature type="domain" description="NADH:flavin oxidoreductase/NADH oxidase N-terminal" evidence="6">
    <location>
        <begin position="40"/>
        <end position="375"/>
    </location>
</feature>
<dbReference type="GO" id="GO:0003959">
    <property type="term" value="F:NADPH dehydrogenase activity"/>
    <property type="evidence" value="ECO:0007669"/>
    <property type="project" value="InterPro"/>
</dbReference>
<dbReference type="GO" id="GO:0009307">
    <property type="term" value="P:DNA restriction-modification system"/>
    <property type="evidence" value="ECO:0007669"/>
    <property type="project" value="UniProtKB-KW"/>
</dbReference>
<keyword evidence="5" id="KW-0560">Oxidoreductase</keyword>
<organism evidence="8 9">
    <name type="scientific">Symbiodinium necroappetens</name>
    <dbReference type="NCBI Taxonomy" id="1628268"/>
    <lineage>
        <taxon>Eukaryota</taxon>
        <taxon>Sar</taxon>
        <taxon>Alveolata</taxon>
        <taxon>Dinophyceae</taxon>
        <taxon>Suessiales</taxon>
        <taxon>Symbiodiniaceae</taxon>
        <taxon>Symbiodinium</taxon>
    </lineage>
</organism>
<sequence>MDRRTFCQTALAAGVTVAAASRRGFAQAPQADGAGDAPALFTPLTLRGVTLRNRIAMSPMCQYSSEDGFANEWHLAHHASRALGGAGLLIAEATGVVPEGRITPSCLGIWKDEHVPALRRVTDFVREHGAVPGIQLAHAGVKASRYGPFDRVRNGYVPIEQGGWMPVGPTAKRYRDDGPVPHELTAKEIRAVTASFADAAQRSIDAGFQVVELHFAHGYLGHSFLSPLMNERTDDYGGPFENRVRFLLETTRAVRSVLPEDAPLFVRLSCTDWVEGGWSIEDSVRASRLLKEEGVDLVDCSTGGATRNASIPVGPDYQVPFAERIRREAGIPTGAVGLITEPAQANAIIEDGRADLVLLGRQLLREPHWPARAWVELNGEGEWQASSERGQRANVTCTARSRGRVMAIRDQFELEQGKPVNRLVLGGRVRWGGFSSSPVMVGNQQEYVSVLRSRDLIPLSPQTLNGYGMPAPESITRLTKQFHEHIDAYKRGNYNETQLRREFLDPFFGALGWDIFNEQGYAGDYKDVVHEAALKIGGTTKAPDYSFRIGGQRKFFVEAKKPSVDVKGDPHPAYQLRRYAWTAQLPLSILTDFEEFAVYDCRIKPTPRDKASTARILYMTFEEYEKRWGEIEGVFSKSAILKGAFDKYASKKTRKRGTAEPDDEFLKLLEDWRSALAQNIARNNRLTVRQINHAVQLVIDRIVFLRICEDRGVEIAGTLKDLLNGPKIYERLLERFRLADAKYNSGLFHFEKETGREPPDTLTPSLVVGDKVLSDIIGNLYYPESPYELSVLPADILGHIYERFLGSVITLSSTGKSAKIEEKPEVRKAGGVYYTPTYIVDYIVEHTVGELLKDRTLELKGRGKARGPVMNKPLRVLDPACGSGSFLLGAYDHLLEWHLRYYTENDPESWAKLGTPPIARQAIPDERATHGDYKLTTHEKKRILTDHIFGVDIDAQAVEVTKLSLLLKVLEGENEETLQPLLFAKERALPDLSDNIRCGNSLIGSDFYSGQQGTMFDEEEQYRINAFDWDVAFREIMESGGFEAVIGNPPYVLLQILNQPDVFAHLSQKYSAARYKIDTYHIFIEHGLRLLGSKVFKGASVDTLVLICSGGASEAGDMTTIVESRVSDSLGETRQQPIGEWLGHDKNEFGTGSNSQQQSILEKIDGCSEPLGSFATAYFGIQTRDRTRYVAQEPVADHFLDFDVKDQVSMHDRMVKLVKSMLDMNARLHGEGGEKLTPQERRVLESRIAYTDREIDRLVYDLYGLTDEEIAAIEEATST</sequence>
<dbReference type="PRINTS" id="PR00507">
    <property type="entry name" value="N12N6MTFRASE"/>
</dbReference>
<dbReference type="AlphaFoldDB" id="A0A812J8M5"/>
<name>A0A812J8M5_9DINO</name>
<dbReference type="CDD" id="cd02932">
    <property type="entry name" value="OYE_YqiM_FMN"/>
    <property type="match status" value="1"/>
</dbReference>
<dbReference type="InterPro" id="IPR013785">
    <property type="entry name" value="Aldolase_TIM"/>
</dbReference>
<reference evidence="8" key="1">
    <citation type="submission" date="2021-02" db="EMBL/GenBank/DDBJ databases">
        <authorList>
            <person name="Dougan E. K."/>
            <person name="Rhodes N."/>
            <person name="Thang M."/>
            <person name="Chan C."/>
        </authorList>
    </citation>
    <scope>NUCLEOTIDE SEQUENCE</scope>
</reference>
<dbReference type="PROSITE" id="PS00092">
    <property type="entry name" value="N6_MTASE"/>
    <property type="match status" value="1"/>
</dbReference>
<protein>
    <submittedName>
        <fullName evidence="8">Eco57IR protein</fullName>
    </submittedName>
</protein>
<dbReference type="SUPFAM" id="SSF51395">
    <property type="entry name" value="FMN-linked oxidoreductases"/>
    <property type="match status" value="1"/>
</dbReference>
<keyword evidence="2" id="KW-0285">Flavoprotein</keyword>
<dbReference type="EMBL" id="CAJNJA010005976">
    <property type="protein sequence ID" value="CAE7202781.1"/>
    <property type="molecule type" value="Genomic_DNA"/>
</dbReference>
<dbReference type="PANTHER" id="PTHR43303:SF4">
    <property type="entry name" value="NADPH DEHYDROGENASE C23G7.10C-RELATED"/>
    <property type="match status" value="1"/>
</dbReference>
<dbReference type="Gene3D" id="3.20.20.70">
    <property type="entry name" value="Aldolase class I"/>
    <property type="match status" value="1"/>
</dbReference>
<evidence type="ECO:0000259" key="7">
    <source>
        <dbReference type="Pfam" id="PF07669"/>
    </source>
</evidence>
<feature type="domain" description="Type II methyltransferase M.TaqI-like" evidence="7">
    <location>
        <begin position="947"/>
        <end position="1093"/>
    </location>
</feature>
<evidence type="ECO:0000259" key="6">
    <source>
        <dbReference type="Pfam" id="PF00724"/>
    </source>
</evidence>
<dbReference type="OrthoDB" id="72788at2759"/>
<dbReference type="PANTHER" id="PTHR43303">
    <property type="entry name" value="NADPH DEHYDROGENASE C23G7.10C-RELATED"/>
    <property type="match status" value="1"/>
</dbReference>
<dbReference type="InterPro" id="IPR002052">
    <property type="entry name" value="DNA_methylase_N6_adenine_CS"/>
</dbReference>
<dbReference type="Pfam" id="PF07669">
    <property type="entry name" value="Eco57I"/>
    <property type="match status" value="1"/>
</dbReference>
<dbReference type="GO" id="GO:0010181">
    <property type="term" value="F:FMN binding"/>
    <property type="evidence" value="ECO:0007669"/>
    <property type="project" value="InterPro"/>
</dbReference>
<evidence type="ECO:0000256" key="3">
    <source>
        <dbReference type="ARBA" id="ARBA00022643"/>
    </source>
</evidence>
<dbReference type="InterPro" id="IPR011639">
    <property type="entry name" value="MethylTrfase_TaqI-like_dom"/>
</dbReference>
<keyword evidence="4" id="KW-0521">NADP</keyword>
<dbReference type="InterPro" id="IPR001155">
    <property type="entry name" value="OxRdtase_FMN_N"/>
</dbReference>
<dbReference type="GO" id="GO:0008168">
    <property type="term" value="F:methyltransferase activity"/>
    <property type="evidence" value="ECO:0007669"/>
    <property type="project" value="InterPro"/>
</dbReference>